<sequence length="111" mass="12950">MFNDYPWRPVGMVADYSLAFPMKQKCINFYVVALPMVLSEELAFNQILSNIPVGVPYGIRTRIWSVWFPEFMYSEPRVSYSVYNELGESVEMMFTLAEFDINTVPWEEVVA</sequence>
<dbReference type="EMBL" id="KU130127">
    <property type="protein sequence ID" value="AMR57423.1"/>
    <property type="molecule type" value="Genomic_DNA"/>
</dbReference>
<dbReference type="Proteomes" id="UP000230876">
    <property type="component" value="Segment"/>
</dbReference>
<gene>
    <name evidence="1" type="ORF">vB_PsyM_KIL2_0012</name>
</gene>
<name>A0A142IDW8_9CAUD</name>
<reference evidence="1 2" key="1">
    <citation type="journal article" date="2016" name="Front. Microbiol.">
        <title>Characterization of Novel Bacteriophages for Biocontrol of Bacterial Blight in Leek Caused by Pseudomonas syringae pv. porri.</title>
        <authorList>
            <person name="Rombouts S."/>
            <person name="Lavigne R."/>
        </authorList>
    </citation>
    <scope>NUCLEOTIDE SEQUENCE [LARGE SCALE GENOMIC DNA]</scope>
</reference>
<proteinExistence type="predicted"/>
<organism evidence="1 2">
    <name type="scientific">Pseudomonas phage vB_PsyM_KIL2</name>
    <dbReference type="NCBI Taxonomy" id="1777066"/>
    <lineage>
        <taxon>Viruses</taxon>
        <taxon>Duplodnaviria</taxon>
        <taxon>Heunggongvirae</taxon>
        <taxon>Uroviricota</taxon>
        <taxon>Caudoviricetes</taxon>
        <taxon>Vandenendeviridae</taxon>
        <taxon>Gorskivirinae</taxon>
        <taxon>Flaumdravirus</taxon>
        <taxon>Flaumdravirus KIL4</taxon>
    </lineage>
</organism>
<evidence type="ECO:0000313" key="2">
    <source>
        <dbReference type="Proteomes" id="UP000230876"/>
    </source>
</evidence>
<evidence type="ECO:0000313" key="1">
    <source>
        <dbReference type="EMBL" id="AMR57423.1"/>
    </source>
</evidence>
<accession>A0A142IDW8</accession>
<protein>
    <submittedName>
        <fullName evidence="1">Uncharacterized protein</fullName>
    </submittedName>
</protein>